<feature type="compositionally biased region" description="Low complexity" evidence="2">
    <location>
        <begin position="406"/>
        <end position="443"/>
    </location>
</feature>
<reference evidence="5 6" key="1">
    <citation type="submission" date="2017-10" db="EMBL/GenBank/DDBJ databases">
        <title>Comparative genomics in systemic dimorphic fungi from Ajellomycetaceae.</title>
        <authorList>
            <person name="Munoz J.F."/>
            <person name="Mcewen J.G."/>
            <person name="Clay O.K."/>
            <person name="Cuomo C.A."/>
        </authorList>
    </citation>
    <scope>NUCLEOTIDE SEQUENCE [LARGE SCALE GENOMIC DNA]</scope>
    <source>
        <strain evidence="5 6">UAMH5409</strain>
    </source>
</reference>
<feature type="compositionally biased region" description="Polar residues" evidence="2">
    <location>
        <begin position="575"/>
        <end position="597"/>
    </location>
</feature>
<feature type="compositionally biased region" description="Basic and acidic residues" evidence="2">
    <location>
        <begin position="245"/>
        <end position="271"/>
    </location>
</feature>
<dbReference type="Gene3D" id="1.10.246.220">
    <property type="match status" value="1"/>
</dbReference>
<dbReference type="InterPro" id="IPR009057">
    <property type="entry name" value="Homeodomain-like_sf"/>
</dbReference>
<dbReference type="PROSITE" id="PS51294">
    <property type="entry name" value="HTH_MYB"/>
    <property type="match status" value="1"/>
</dbReference>
<dbReference type="CDD" id="cd11660">
    <property type="entry name" value="SANT_TRF"/>
    <property type="match status" value="2"/>
</dbReference>
<feature type="region of interest" description="Disordered" evidence="2">
    <location>
        <begin position="1"/>
        <end position="81"/>
    </location>
</feature>
<dbReference type="Proteomes" id="UP000223968">
    <property type="component" value="Unassembled WGS sequence"/>
</dbReference>
<feature type="compositionally biased region" description="Polar residues" evidence="2">
    <location>
        <begin position="537"/>
        <end position="546"/>
    </location>
</feature>
<dbReference type="InterPro" id="IPR001005">
    <property type="entry name" value="SANT/Myb"/>
</dbReference>
<feature type="compositionally biased region" description="Low complexity" evidence="2">
    <location>
        <begin position="98"/>
        <end position="107"/>
    </location>
</feature>
<evidence type="ECO:0008006" key="7">
    <source>
        <dbReference type="Google" id="ProtNLM"/>
    </source>
</evidence>
<dbReference type="Pfam" id="PF00249">
    <property type="entry name" value="Myb_DNA-binding"/>
    <property type="match status" value="1"/>
</dbReference>
<feature type="region of interest" description="Disordered" evidence="2">
    <location>
        <begin position="93"/>
        <end position="114"/>
    </location>
</feature>
<evidence type="ECO:0000259" key="4">
    <source>
        <dbReference type="PROSITE" id="PS51294"/>
    </source>
</evidence>
<dbReference type="Gene3D" id="1.10.10.60">
    <property type="entry name" value="Homeodomain-like"/>
    <property type="match status" value="1"/>
</dbReference>
<feature type="region of interest" description="Disordered" evidence="2">
    <location>
        <begin position="155"/>
        <end position="284"/>
    </location>
</feature>
<organism evidence="5 6">
    <name type="scientific">Helicocarpus griseus UAMH5409</name>
    <dbReference type="NCBI Taxonomy" id="1447875"/>
    <lineage>
        <taxon>Eukaryota</taxon>
        <taxon>Fungi</taxon>
        <taxon>Dikarya</taxon>
        <taxon>Ascomycota</taxon>
        <taxon>Pezizomycotina</taxon>
        <taxon>Eurotiomycetes</taxon>
        <taxon>Eurotiomycetidae</taxon>
        <taxon>Onygenales</taxon>
        <taxon>Ajellomycetaceae</taxon>
        <taxon>Helicocarpus</taxon>
    </lineage>
</organism>
<keyword evidence="1" id="KW-0539">Nucleus</keyword>
<accession>A0A2B7XTQ3</accession>
<proteinExistence type="predicted"/>
<dbReference type="OrthoDB" id="608866at2759"/>
<feature type="region of interest" description="Disordered" evidence="2">
    <location>
        <begin position="533"/>
        <end position="552"/>
    </location>
</feature>
<dbReference type="STRING" id="1447875.A0A2B7XTQ3"/>
<dbReference type="EMBL" id="PDNB01000062">
    <property type="protein sequence ID" value="PGH12151.1"/>
    <property type="molecule type" value="Genomic_DNA"/>
</dbReference>
<dbReference type="SMART" id="SM00717">
    <property type="entry name" value="SANT"/>
    <property type="match status" value="2"/>
</dbReference>
<dbReference type="AlphaFoldDB" id="A0A2B7XTQ3"/>
<feature type="compositionally biased region" description="Basic and acidic residues" evidence="2">
    <location>
        <begin position="560"/>
        <end position="574"/>
    </location>
</feature>
<feature type="compositionally biased region" description="Basic and acidic residues" evidence="2">
    <location>
        <begin position="222"/>
        <end position="231"/>
    </location>
</feature>
<feature type="compositionally biased region" description="Pro residues" evidence="2">
    <location>
        <begin position="601"/>
        <end position="610"/>
    </location>
</feature>
<gene>
    <name evidence="5" type="ORF">AJ79_04445</name>
</gene>
<dbReference type="InterPro" id="IPR052450">
    <property type="entry name" value="TRBD-Containing_Protein"/>
</dbReference>
<feature type="compositionally biased region" description="Low complexity" evidence="2">
    <location>
        <begin position="373"/>
        <end position="395"/>
    </location>
</feature>
<evidence type="ECO:0000256" key="2">
    <source>
        <dbReference type="SAM" id="MobiDB-lite"/>
    </source>
</evidence>
<evidence type="ECO:0000313" key="6">
    <source>
        <dbReference type="Proteomes" id="UP000223968"/>
    </source>
</evidence>
<feature type="region of interest" description="Disordered" evidence="2">
    <location>
        <begin position="367"/>
        <end position="443"/>
    </location>
</feature>
<comment type="caution">
    <text evidence="5">The sequence shown here is derived from an EMBL/GenBank/DDBJ whole genome shotgun (WGS) entry which is preliminary data.</text>
</comment>
<evidence type="ECO:0000259" key="3">
    <source>
        <dbReference type="PROSITE" id="PS50090"/>
    </source>
</evidence>
<feature type="compositionally biased region" description="Polar residues" evidence="2">
    <location>
        <begin position="61"/>
        <end position="71"/>
    </location>
</feature>
<feature type="domain" description="Myb-like" evidence="3">
    <location>
        <begin position="278"/>
        <end position="330"/>
    </location>
</feature>
<evidence type="ECO:0000313" key="5">
    <source>
        <dbReference type="EMBL" id="PGH12151.1"/>
    </source>
</evidence>
<sequence length="651" mass="70661">MADPFAGTGAVPTVPDDSAGQLRDLPQLSSNLRIAPLRDPIPSRSLRVPSPLEPNAGGIRESNNISKNSFFGGNPPSELPTLEDFLNAARTSDSPFHSISGKVSSSSGPPPRTILPTFINLRAIEKLPYPSFDEEVPRKRRRLDVNGDVFGEHLQLPIPKNQKKNPKRPPFGPLTILNGLNEPPPNAALFPPIEPNASPTILTRPTRDPPGPCDVPSTSSTKEQRGKRINDIIEPSIEEADEPVVDNREDSVSLERAASKETTEESDKEPASAKCQKQPRKKLRKWTEEETKDLLRGVVKCGVGNWKAILSQPELKFNQRTAGNLKDRFRVCCPWAYGSDQKTIEAVKTSLTEASNGPELHAAGKLLLPDPKASNNTEEPNSNSTATASNHSSQNIIVDLSPPDTPSASTDGPPSTTSSSTKSKTKNSQSSTSGGGSTLSNKSKSTLMSLGLQEPCLSVKSSRRSRRPFTPAEDEALLRGYAIHGFQWTLIWQDKDLNLMHRKATDLRDRFRTKFPDVYREAGSVTAKDIKNGKKNIISNDPVNEASTHRDQGAVAAIAREPKNQSKAPEHSDTADSVSGRKNTSQSPSIDPNNTNQPEPITLPPLPPSGLPDLPSLTHTSIFPFLMDDAGPGGLDTWGDNTLPPLWDDLT</sequence>
<name>A0A2B7XTQ3_9EURO</name>
<keyword evidence="6" id="KW-1185">Reference proteome</keyword>
<protein>
    <recommendedName>
        <fullName evidence="7">Myb-like domain-containing protein</fullName>
    </recommendedName>
</protein>
<feature type="domain" description="HTH myb-type" evidence="4">
    <location>
        <begin position="278"/>
        <end position="337"/>
    </location>
</feature>
<feature type="region of interest" description="Disordered" evidence="2">
    <location>
        <begin position="450"/>
        <end position="469"/>
    </location>
</feature>
<dbReference type="PANTHER" id="PTHR46734:SF1">
    <property type="entry name" value="TELOMERIC REPEAT-BINDING FACTOR 1"/>
    <property type="match status" value="1"/>
</dbReference>
<dbReference type="InterPro" id="IPR017930">
    <property type="entry name" value="Myb_dom"/>
</dbReference>
<dbReference type="PANTHER" id="PTHR46734">
    <property type="entry name" value="TELOMERIC REPEAT-BINDING FACTOR 1 TERF1"/>
    <property type="match status" value="1"/>
</dbReference>
<dbReference type="SUPFAM" id="SSF46689">
    <property type="entry name" value="Homeodomain-like"/>
    <property type="match status" value="2"/>
</dbReference>
<dbReference type="PROSITE" id="PS50090">
    <property type="entry name" value="MYB_LIKE"/>
    <property type="match status" value="1"/>
</dbReference>
<evidence type="ECO:0000256" key="1">
    <source>
        <dbReference type="ARBA" id="ARBA00023242"/>
    </source>
</evidence>
<feature type="region of interest" description="Disordered" evidence="2">
    <location>
        <begin position="559"/>
        <end position="615"/>
    </location>
</feature>